<name>A0A0G0UCH7_9BACT</name>
<evidence type="ECO:0000313" key="1">
    <source>
        <dbReference type="EMBL" id="KKR47862.1"/>
    </source>
</evidence>
<dbReference type="Proteomes" id="UP000034531">
    <property type="component" value="Unassembled WGS sequence"/>
</dbReference>
<sequence>MTERALETGQSLLISALAVDAPQAVKEPPPSSRAIRHSQARLLRVLTPLALAVGALVIASGCGKGEDKYETWTGILNVREDCMLIPPTTPSATSTPVYWEHCPLKYSLTDKDGKTYILEGEGEGFPDVLGITADELKQFKEKVDAHLAEVTGTRELNPIQVESYKILTPYSFSDFREDVKGYVESNYPCLDQRSENRLPEDEPLGLRESTYTWDLEDGTRLILQLIDTSGRYDPPPSLKIISEGDGNFNAETVPDNLKVCPE</sequence>
<reference evidence="1 2" key="1">
    <citation type="journal article" date="2015" name="Nature">
        <title>rRNA introns, odd ribosomes, and small enigmatic genomes across a large radiation of phyla.</title>
        <authorList>
            <person name="Brown C.T."/>
            <person name="Hug L.A."/>
            <person name="Thomas B.C."/>
            <person name="Sharon I."/>
            <person name="Castelle C.J."/>
            <person name="Singh A."/>
            <person name="Wilkins M.J."/>
            <person name="Williams K.H."/>
            <person name="Banfield J.F."/>
        </authorList>
    </citation>
    <scope>NUCLEOTIDE SEQUENCE [LARGE SCALE GENOMIC DNA]</scope>
</reference>
<organism evidence="1 2">
    <name type="scientific">Candidatus Curtissbacteria bacterium GW2011_GWA1_40_16</name>
    <dbReference type="NCBI Taxonomy" id="1618405"/>
    <lineage>
        <taxon>Bacteria</taxon>
        <taxon>Candidatus Curtissiibacteriota</taxon>
    </lineage>
</organism>
<dbReference type="EMBL" id="LBYI01000054">
    <property type="protein sequence ID" value="KKR47862.1"/>
    <property type="molecule type" value="Genomic_DNA"/>
</dbReference>
<evidence type="ECO:0000313" key="2">
    <source>
        <dbReference type="Proteomes" id="UP000034531"/>
    </source>
</evidence>
<gene>
    <name evidence="1" type="ORF">UT84_C0054G0003</name>
</gene>
<proteinExistence type="predicted"/>
<accession>A0A0G0UCH7</accession>
<dbReference type="AlphaFoldDB" id="A0A0G0UCH7"/>
<comment type="caution">
    <text evidence="1">The sequence shown here is derived from an EMBL/GenBank/DDBJ whole genome shotgun (WGS) entry which is preliminary data.</text>
</comment>
<protein>
    <submittedName>
        <fullName evidence="1">Uncharacterized protein</fullName>
    </submittedName>
</protein>